<dbReference type="EMBL" id="BKCJ011834676">
    <property type="protein sequence ID" value="GFD56902.1"/>
    <property type="molecule type" value="Genomic_DNA"/>
</dbReference>
<dbReference type="AlphaFoldDB" id="A0A699X9S5"/>
<evidence type="ECO:0000313" key="2">
    <source>
        <dbReference type="EMBL" id="GFD56902.1"/>
    </source>
</evidence>
<name>A0A699X9S5_TANCI</name>
<feature type="non-terminal residue" evidence="2">
    <location>
        <position position="61"/>
    </location>
</feature>
<evidence type="ECO:0000256" key="1">
    <source>
        <dbReference type="SAM" id="MobiDB-lite"/>
    </source>
</evidence>
<feature type="region of interest" description="Disordered" evidence="1">
    <location>
        <begin position="42"/>
        <end position="61"/>
    </location>
</feature>
<organism evidence="2">
    <name type="scientific">Tanacetum cinerariifolium</name>
    <name type="common">Dalmatian daisy</name>
    <name type="synonym">Chrysanthemum cinerariifolium</name>
    <dbReference type="NCBI Taxonomy" id="118510"/>
    <lineage>
        <taxon>Eukaryota</taxon>
        <taxon>Viridiplantae</taxon>
        <taxon>Streptophyta</taxon>
        <taxon>Embryophyta</taxon>
        <taxon>Tracheophyta</taxon>
        <taxon>Spermatophyta</taxon>
        <taxon>Magnoliopsida</taxon>
        <taxon>eudicotyledons</taxon>
        <taxon>Gunneridae</taxon>
        <taxon>Pentapetalae</taxon>
        <taxon>asterids</taxon>
        <taxon>campanulids</taxon>
        <taxon>Asterales</taxon>
        <taxon>Asteraceae</taxon>
        <taxon>Asteroideae</taxon>
        <taxon>Anthemideae</taxon>
        <taxon>Anthemidinae</taxon>
        <taxon>Tanacetum</taxon>
    </lineage>
</organism>
<gene>
    <name evidence="2" type="ORF">Tci_928871</name>
</gene>
<proteinExistence type="predicted"/>
<accession>A0A699X9S5</accession>
<protein>
    <submittedName>
        <fullName evidence="2">Uncharacterized protein</fullName>
    </submittedName>
</protein>
<sequence>MTAPLRSYRLQIGGRGAGRELGQGGIHGIEAGRVGHGRVGRQAGAVNPGGQVQALGQAGRG</sequence>
<comment type="caution">
    <text evidence="2">The sequence shown here is derived from an EMBL/GenBank/DDBJ whole genome shotgun (WGS) entry which is preliminary data.</text>
</comment>
<reference evidence="2" key="1">
    <citation type="journal article" date="2019" name="Sci. Rep.">
        <title>Draft genome of Tanacetum cinerariifolium, the natural source of mosquito coil.</title>
        <authorList>
            <person name="Yamashiro T."/>
            <person name="Shiraishi A."/>
            <person name="Satake H."/>
            <person name="Nakayama K."/>
        </authorList>
    </citation>
    <scope>NUCLEOTIDE SEQUENCE</scope>
</reference>